<evidence type="ECO:0000313" key="1">
    <source>
        <dbReference type="EMBL" id="KIM54325.1"/>
    </source>
</evidence>
<dbReference type="Proteomes" id="UP000053989">
    <property type="component" value="Unassembled WGS sequence"/>
</dbReference>
<reference evidence="1 2" key="1">
    <citation type="submission" date="2014-04" db="EMBL/GenBank/DDBJ databases">
        <authorList>
            <consortium name="DOE Joint Genome Institute"/>
            <person name="Kuo A."/>
            <person name="Kohler A."/>
            <person name="Nagy L.G."/>
            <person name="Floudas D."/>
            <person name="Copeland A."/>
            <person name="Barry K.W."/>
            <person name="Cichocki N."/>
            <person name="Veneault-Fourrey C."/>
            <person name="LaButti K."/>
            <person name="Lindquist E.A."/>
            <person name="Lipzen A."/>
            <person name="Lundell T."/>
            <person name="Morin E."/>
            <person name="Murat C."/>
            <person name="Sun H."/>
            <person name="Tunlid A."/>
            <person name="Henrissat B."/>
            <person name="Grigoriev I.V."/>
            <person name="Hibbett D.S."/>
            <person name="Martin F."/>
            <person name="Nordberg H.P."/>
            <person name="Cantor M.N."/>
            <person name="Hua S.X."/>
        </authorList>
    </citation>
    <scope>NUCLEOTIDE SEQUENCE [LARGE SCALE GENOMIC DNA]</scope>
    <source>
        <strain evidence="1 2">Foug A</strain>
    </source>
</reference>
<organism evidence="1 2">
    <name type="scientific">Scleroderma citrinum Foug A</name>
    <dbReference type="NCBI Taxonomy" id="1036808"/>
    <lineage>
        <taxon>Eukaryota</taxon>
        <taxon>Fungi</taxon>
        <taxon>Dikarya</taxon>
        <taxon>Basidiomycota</taxon>
        <taxon>Agaricomycotina</taxon>
        <taxon>Agaricomycetes</taxon>
        <taxon>Agaricomycetidae</taxon>
        <taxon>Boletales</taxon>
        <taxon>Sclerodermatineae</taxon>
        <taxon>Sclerodermataceae</taxon>
        <taxon>Scleroderma</taxon>
    </lineage>
</organism>
<accession>A0A0C3D0G8</accession>
<dbReference type="AlphaFoldDB" id="A0A0C3D0G8"/>
<dbReference type="EMBL" id="KN822157">
    <property type="protein sequence ID" value="KIM54325.1"/>
    <property type="molecule type" value="Genomic_DNA"/>
</dbReference>
<proteinExistence type="predicted"/>
<gene>
    <name evidence="1" type="ORF">SCLCIDRAFT_1222129</name>
</gene>
<keyword evidence="2" id="KW-1185">Reference proteome</keyword>
<sequence length="52" mass="5692">MDVPSIGHFHSISDDILVVRGLFHSEEHSKSAPYQKPVSDYVPGTCVLTPTP</sequence>
<dbReference type="HOGENOM" id="CLU_3088596_0_0_1"/>
<reference evidence="2" key="2">
    <citation type="submission" date="2015-01" db="EMBL/GenBank/DDBJ databases">
        <title>Evolutionary Origins and Diversification of the Mycorrhizal Mutualists.</title>
        <authorList>
            <consortium name="DOE Joint Genome Institute"/>
            <consortium name="Mycorrhizal Genomics Consortium"/>
            <person name="Kohler A."/>
            <person name="Kuo A."/>
            <person name="Nagy L.G."/>
            <person name="Floudas D."/>
            <person name="Copeland A."/>
            <person name="Barry K.W."/>
            <person name="Cichocki N."/>
            <person name="Veneault-Fourrey C."/>
            <person name="LaButti K."/>
            <person name="Lindquist E.A."/>
            <person name="Lipzen A."/>
            <person name="Lundell T."/>
            <person name="Morin E."/>
            <person name="Murat C."/>
            <person name="Riley R."/>
            <person name="Ohm R."/>
            <person name="Sun H."/>
            <person name="Tunlid A."/>
            <person name="Henrissat B."/>
            <person name="Grigoriev I.V."/>
            <person name="Hibbett D.S."/>
            <person name="Martin F."/>
        </authorList>
    </citation>
    <scope>NUCLEOTIDE SEQUENCE [LARGE SCALE GENOMIC DNA]</scope>
    <source>
        <strain evidence="2">Foug A</strain>
    </source>
</reference>
<name>A0A0C3D0G8_9AGAM</name>
<protein>
    <submittedName>
        <fullName evidence="1">Uncharacterized protein</fullName>
    </submittedName>
</protein>
<dbReference type="InParanoid" id="A0A0C3D0G8"/>
<evidence type="ECO:0000313" key="2">
    <source>
        <dbReference type="Proteomes" id="UP000053989"/>
    </source>
</evidence>